<name>A0A4Y2D731_ARAVE</name>
<dbReference type="EMBL" id="BGPR01165746">
    <property type="protein sequence ID" value="GBM12515.1"/>
    <property type="molecule type" value="Genomic_DNA"/>
</dbReference>
<evidence type="ECO:0000313" key="5">
    <source>
        <dbReference type="Proteomes" id="UP000499080"/>
    </source>
</evidence>
<proteinExistence type="predicted"/>
<reference evidence="4 5" key="1">
    <citation type="journal article" date="2019" name="Sci. Rep.">
        <title>Orb-weaving spider Araneus ventricosus genome elucidates the spidroin gene catalogue.</title>
        <authorList>
            <person name="Kono N."/>
            <person name="Nakamura H."/>
            <person name="Ohtoshi R."/>
            <person name="Moran D.A.P."/>
            <person name="Shinohara A."/>
            <person name="Yoshida Y."/>
            <person name="Fujiwara M."/>
            <person name="Mori M."/>
            <person name="Tomita M."/>
            <person name="Arakawa K."/>
        </authorList>
    </citation>
    <scope>NUCLEOTIDE SEQUENCE [LARGE SCALE GENOMIC DNA]</scope>
</reference>
<evidence type="ECO:0000313" key="1">
    <source>
        <dbReference type="EMBL" id="GBM12435.1"/>
    </source>
</evidence>
<comment type="caution">
    <text evidence="4">The sequence shown here is derived from an EMBL/GenBank/DDBJ whole genome shotgun (WGS) entry which is preliminary data.</text>
</comment>
<evidence type="ECO:0000313" key="4">
    <source>
        <dbReference type="EMBL" id="GBM12530.1"/>
    </source>
</evidence>
<protein>
    <submittedName>
        <fullName evidence="4">Uncharacterized protein</fullName>
    </submittedName>
</protein>
<evidence type="ECO:0000313" key="2">
    <source>
        <dbReference type="EMBL" id="GBM12442.1"/>
    </source>
</evidence>
<evidence type="ECO:0000313" key="3">
    <source>
        <dbReference type="EMBL" id="GBM12515.1"/>
    </source>
</evidence>
<dbReference type="EMBL" id="BGPR01165724">
    <property type="protein sequence ID" value="GBM12442.1"/>
    <property type="molecule type" value="Genomic_DNA"/>
</dbReference>
<sequence>MGIVVTKVTVLYVCQVIDLSIDVVIEVEITSLMTITDFKFIAIANIDRDICYRRFSKNSFTDLMYALQQKELKLNICDACFQSLNILSLDVSSFETNTATTCYTVKF</sequence>
<dbReference type="Proteomes" id="UP000499080">
    <property type="component" value="Unassembled WGS sequence"/>
</dbReference>
<dbReference type="EMBL" id="BGPR01165748">
    <property type="protein sequence ID" value="GBM12530.1"/>
    <property type="molecule type" value="Genomic_DNA"/>
</dbReference>
<keyword evidence="5" id="KW-1185">Reference proteome</keyword>
<gene>
    <name evidence="3" type="ORF">AVEN_154631_1</name>
    <name evidence="4" type="ORF">AVEN_162036_1</name>
    <name evidence="1" type="ORF">AVEN_241049_1</name>
    <name evidence="2" type="ORF">AVEN_248415_1</name>
</gene>
<accession>A0A4Y2D731</accession>
<organism evidence="4 5">
    <name type="scientific">Araneus ventricosus</name>
    <name type="common">Orbweaver spider</name>
    <name type="synonym">Epeira ventricosa</name>
    <dbReference type="NCBI Taxonomy" id="182803"/>
    <lineage>
        <taxon>Eukaryota</taxon>
        <taxon>Metazoa</taxon>
        <taxon>Ecdysozoa</taxon>
        <taxon>Arthropoda</taxon>
        <taxon>Chelicerata</taxon>
        <taxon>Arachnida</taxon>
        <taxon>Araneae</taxon>
        <taxon>Araneomorphae</taxon>
        <taxon>Entelegynae</taxon>
        <taxon>Araneoidea</taxon>
        <taxon>Araneidae</taxon>
        <taxon>Araneus</taxon>
    </lineage>
</organism>
<dbReference type="EMBL" id="BGPR01165723">
    <property type="protein sequence ID" value="GBM12435.1"/>
    <property type="molecule type" value="Genomic_DNA"/>
</dbReference>
<dbReference type="AlphaFoldDB" id="A0A4Y2D731"/>